<proteinExistence type="predicted"/>
<sequence>MDNGAILTYRDAAPDGVGVLSGFGTVLRSRGTPGEQTMKKNKPGSRTTARQETEANLRATRHAYDEDEAEPSSQRTPVNWSRKQPILEYADHERTATDDTETPAGWLKKPVASAEGPTTAKEKAMHEAATDKDDRIWEVAEDLDEPITRQDDWEAKQMSSESADMSCAIMESSHGLGLMKVLACRTIIHVP</sequence>
<gene>
    <name evidence="2" type="ORF">B0A48_18682</name>
</gene>
<keyword evidence="3" id="KW-1185">Reference proteome</keyword>
<protein>
    <submittedName>
        <fullName evidence="2">Uncharacterized protein</fullName>
    </submittedName>
</protein>
<dbReference type="EMBL" id="NAJO01000104">
    <property type="protein sequence ID" value="OQN95353.1"/>
    <property type="molecule type" value="Genomic_DNA"/>
</dbReference>
<comment type="caution">
    <text evidence="2">The sequence shown here is derived from an EMBL/GenBank/DDBJ whole genome shotgun (WGS) entry which is preliminary data.</text>
</comment>
<dbReference type="InParanoid" id="A0A1V8S8H6"/>
<feature type="region of interest" description="Disordered" evidence="1">
    <location>
        <begin position="30"/>
        <end position="79"/>
    </location>
</feature>
<dbReference type="Proteomes" id="UP000192596">
    <property type="component" value="Unassembled WGS sequence"/>
</dbReference>
<accession>A0A1V8S8H6</accession>
<evidence type="ECO:0000256" key="1">
    <source>
        <dbReference type="SAM" id="MobiDB-lite"/>
    </source>
</evidence>
<name>A0A1V8S8H6_9PEZI</name>
<organism evidence="2 3">
    <name type="scientific">Cryoendolithus antarcticus</name>
    <dbReference type="NCBI Taxonomy" id="1507870"/>
    <lineage>
        <taxon>Eukaryota</taxon>
        <taxon>Fungi</taxon>
        <taxon>Dikarya</taxon>
        <taxon>Ascomycota</taxon>
        <taxon>Pezizomycotina</taxon>
        <taxon>Dothideomycetes</taxon>
        <taxon>Dothideomycetidae</taxon>
        <taxon>Cladosporiales</taxon>
        <taxon>Cladosporiaceae</taxon>
        <taxon>Cryoendolithus</taxon>
    </lineage>
</organism>
<dbReference type="AlphaFoldDB" id="A0A1V8S8H6"/>
<evidence type="ECO:0000313" key="3">
    <source>
        <dbReference type="Proteomes" id="UP000192596"/>
    </source>
</evidence>
<reference evidence="3" key="1">
    <citation type="submission" date="2017-03" db="EMBL/GenBank/DDBJ databases">
        <title>Genomes of endolithic fungi from Antarctica.</title>
        <authorList>
            <person name="Coleine C."/>
            <person name="Masonjones S."/>
            <person name="Stajich J.E."/>
        </authorList>
    </citation>
    <scope>NUCLEOTIDE SEQUENCE [LARGE SCALE GENOMIC DNA]</scope>
    <source>
        <strain evidence="3">CCFEE 5527</strain>
    </source>
</reference>
<evidence type="ECO:0000313" key="2">
    <source>
        <dbReference type="EMBL" id="OQN95353.1"/>
    </source>
</evidence>